<feature type="non-terminal residue" evidence="1">
    <location>
        <position position="50"/>
    </location>
</feature>
<accession>C5L7T2</accession>
<protein>
    <submittedName>
        <fullName evidence="1">Uncharacterized protein</fullName>
    </submittedName>
</protein>
<dbReference type="InParanoid" id="C5L7T2"/>
<reference evidence="1 2" key="1">
    <citation type="submission" date="2008-07" db="EMBL/GenBank/DDBJ databases">
        <authorList>
            <person name="El-Sayed N."/>
            <person name="Caler E."/>
            <person name="Inman J."/>
            <person name="Amedeo P."/>
            <person name="Hass B."/>
            <person name="Wortman J."/>
        </authorList>
    </citation>
    <scope>NUCLEOTIDE SEQUENCE [LARGE SCALE GENOMIC DNA]</scope>
    <source>
        <strain evidence="2">ATCC 50983 / TXsc</strain>
    </source>
</reference>
<keyword evidence="2" id="KW-1185">Reference proteome</keyword>
<proteinExistence type="predicted"/>
<organism evidence="2">
    <name type="scientific">Perkinsus marinus (strain ATCC 50983 / TXsc)</name>
    <dbReference type="NCBI Taxonomy" id="423536"/>
    <lineage>
        <taxon>Eukaryota</taxon>
        <taxon>Sar</taxon>
        <taxon>Alveolata</taxon>
        <taxon>Perkinsozoa</taxon>
        <taxon>Perkinsea</taxon>
        <taxon>Perkinsida</taxon>
        <taxon>Perkinsidae</taxon>
        <taxon>Perkinsus</taxon>
    </lineage>
</organism>
<dbReference type="RefSeq" id="XP_002775395.1">
    <property type="nucleotide sequence ID" value="XM_002775349.1"/>
</dbReference>
<evidence type="ECO:0000313" key="2">
    <source>
        <dbReference type="Proteomes" id="UP000007800"/>
    </source>
</evidence>
<gene>
    <name evidence="1" type="ORF">Pmar_PMAR007814</name>
</gene>
<dbReference type="GeneID" id="9059892"/>
<dbReference type="EMBL" id="GG679910">
    <property type="protein sequence ID" value="EER07211.1"/>
    <property type="molecule type" value="Genomic_DNA"/>
</dbReference>
<evidence type="ECO:0000313" key="1">
    <source>
        <dbReference type="EMBL" id="EER07211.1"/>
    </source>
</evidence>
<sequence>IGIELTDARNAVYSRATSSFEQPAAIRWSELNFPPCLNLVHFDLTELPRN</sequence>
<dbReference type="AlphaFoldDB" id="C5L7T2"/>
<dbReference type="Proteomes" id="UP000007800">
    <property type="component" value="Unassembled WGS sequence"/>
</dbReference>
<name>C5L7T2_PERM5</name>
<feature type="non-terminal residue" evidence="1">
    <location>
        <position position="1"/>
    </location>
</feature>